<dbReference type="Proteomes" id="UP001153050">
    <property type="component" value="Unassembled WGS sequence"/>
</dbReference>
<evidence type="ECO:0000256" key="1">
    <source>
        <dbReference type="SAM" id="MobiDB-lite"/>
    </source>
</evidence>
<sequence>MLRCTPGITTNHPVSTHLSKDHNINQYFTLKALYIFTRIQQDNSQPPGTRAIRPKSASKRH</sequence>
<reference evidence="2 3" key="1">
    <citation type="submission" date="2022-03" db="EMBL/GenBank/DDBJ databases">
        <authorList>
            <person name="Brunel B."/>
        </authorList>
    </citation>
    <scope>NUCLEOTIDE SEQUENCE [LARGE SCALE GENOMIC DNA]</scope>
    <source>
        <strain evidence="2">STM5069sample</strain>
    </source>
</reference>
<name>A0ABN8JKZ3_9HYPH</name>
<gene>
    <name evidence="2" type="ORF">MES5069_20063</name>
</gene>
<organism evidence="2 3">
    <name type="scientific">Mesorhizobium escarrei</name>
    <dbReference type="NCBI Taxonomy" id="666018"/>
    <lineage>
        <taxon>Bacteria</taxon>
        <taxon>Pseudomonadati</taxon>
        <taxon>Pseudomonadota</taxon>
        <taxon>Alphaproteobacteria</taxon>
        <taxon>Hyphomicrobiales</taxon>
        <taxon>Phyllobacteriaceae</taxon>
        <taxon>Mesorhizobium</taxon>
    </lineage>
</organism>
<comment type="caution">
    <text evidence="2">The sequence shown here is derived from an EMBL/GenBank/DDBJ whole genome shotgun (WGS) entry which is preliminary data.</text>
</comment>
<dbReference type="EMBL" id="CAKXZT010000112">
    <property type="protein sequence ID" value="CAH2398353.1"/>
    <property type="molecule type" value="Genomic_DNA"/>
</dbReference>
<protein>
    <submittedName>
        <fullName evidence="2">Uncharacterized protein</fullName>
    </submittedName>
</protein>
<keyword evidence="3" id="KW-1185">Reference proteome</keyword>
<proteinExistence type="predicted"/>
<evidence type="ECO:0000313" key="2">
    <source>
        <dbReference type="EMBL" id="CAH2398353.1"/>
    </source>
</evidence>
<accession>A0ABN8JKZ3</accession>
<feature type="compositionally biased region" description="Basic residues" evidence="1">
    <location>
        <begin position="52"/>
        <end position="61"/>
    </location>
</feature>
<evidence type="ECO:0000313" key="3">
    <source>
        <dbReference type="Proteomes" id="UP001153050"/>
    </source>
</evidence>
<feature type="region of interest" description="Disordered" evidence="1">
    <location>
        <begin position="40"/>
        <end position="61"/>
    </location>
</feature>